<evidence type="ECO:0000259" key="2">
    <source>
        <dbReference type="PROSITE" id="PS50828"/>
    </source>
</evidence>
<dbReference type="InterPro" id="IPR002625">
    <property type="entry name" value="Smr_dom"/>
</dbReference>
<feature type="compositionally biased region" description="Basic and acidic residues" evidence="1">
    <location>
        <begin position="50"/>
        <end position="65"/>
    </location>
</feature>
<gene>
    <name evidence="3" type="ORF">MECH1_V1_2923</name>
</gene>
<dbReference type="GO" id="GO:0004519">
    <property type="term" value="F:endonuclease activity"/>
    <property type="evidence" value="ECO:0007669"/>
    <property type="project" value="UniProtKB-KW"/>
</dbReference>
<keyword evidence="3" id="KW-0255">Endonuclease</keyword>
<organism evidence="3 4">
    <name type="scientific">Candidatus Methylocalor cossyra</name>
    <dbReference type="NCBI Taxonomy" id="3108543"/>
    <lineage>
        <taxon>Bacteria</taxon>
        <taxon>Pseudomonadati</taxon>
        <taxon>Pseudomonadota</taxon>
        <taxon>Gammaproteobacteria</taxon>
        <taxon>Methylococcales</taxon>
        <taxon>Methylococcaceae</taxon>
        <taxon>Candidatus Methylocalor</taxon>
    </lineage>
</organism>
<dbReference type="InterPro" id="IPR036063">
    <property type="entry name" value="Smr_dom_sf"/>
</dbReference>
<name>A0ABP1CBT2_9GAMM</name>
<dbReference type="SUPFAM" id="SSF160443">
    <property type="entry name" value="SMR domain-like"/>
    <property type="match status" value="1"/>
</dbReference>
<dbReference type="PROSITE" id="PS50828">
    <property type="entry name" value="SMR"/>
    <property type="match status" value="1"/>
</dbReference>
<keyword evidence="4" id="KW-1185">Reference proteome</keyword>
<dbReference type="SMART" id="SM00463">
    <property type="entry name" value="SMR"/>
    <property type="match status" value="1"/>
</dbReference>
<dbReference type="Proteomes" id="UP001497493">
    <property type="component" value="Chromosome"/>
</dbReference>
<accession>A0ABP1CBT2</accession>
<dbReference type="InterPro" id="IPR047688">
    <property type="entry name" value="Endonuc_SmrA"/>
</dbReference>
<sequence length="209" mass="23462">MAGSAPTRGKPMTEEDSELFRKELADVQPLAPGGRIPATERRPPTPGQLYRREAAQRGQAGDENRLPTVFVQPVHPEAILSFKRAGIQNGVFRRLQRGEYAIEAMLDLHGLTVEQARHEVYRFIGDCLRYDVRLALISHGKGRGNKDGRPLLKSFLARWLPMFPEVMAFHSAQRWHGGTGAVYLMLRKSAAQKEQTRRRLGLSSGKPEP</sequence>
<reference evidence="3 4" key="1">
    <citation type="submission" date="2024-04" db="EMBL/GenBank/DDBJ databases">
        <authorList>
            <person name="Cremers G."/>
        </authorList>
    </citation>
    <scope>NUCLEOTIDE SEQUENCE [LARGE SCALE GENOMIC DNA]</scope>
    <source>
        <strain evidence="3">MeCH1-AG</strain>
    </source>
</reference>
<dbReference type="PANTHER" id="PTHR35562">
    <property type="entry name" value="DNA ENDONUCLEASE SMRA-RELATED"/>
    <property type="match status" value="1"/>
</dbReference>
<proteinExistence type="predicted"/>
<protein>
    <submittedName>
        <fullName evidence="3">DNA-nicking Smr family endonuclease</fullName>
    </submittedName>
</protein>
<keyword evidence="3" id="KW-0378">Hydrolase</keyword>
<dbReference type="PANTHER" id="PTHR35562:SF2">
    <property type="entry name" value="DNA ENDONUCLEASE SMRA-RELATED"/>
    <property type="match status" value="1"/>
</dbReference>
<feature type="region of interest" description="Disordered" evidence="1">
    <location>
        <begin position="1"/>
        <end position="67"/>
    </location>
</feature>
<dbReference type="Pfam" id="PF01713">
    <property type="entry name" value="Smr"/>
    <property type="match status" value="1"/>
</dbReference>
<evidence type="ECO:0000256" key="1">
    <source>
        <dbReference type="SAM" id="MobiDB-lite"/>
    </source>
</evidence>
<evidence type="ECO:0000313" key="4">
    <source>
        <dbReference type="Proteomes" id="UP001497493"/>
    </source>
</evidence>
<keyword evidence="3" id="KW-0540">Nuclease</keyword>
<evidence type="ECO:0000313" key="3">
    <source>
        <dbReference type="EMBL" id="CAL1241699.1"/>
    </source>
</evidence>
<dbReference type="NCBIfam" id="NF033154">
    <property type="entry name" value="endonuc_SmrA"/>
    <property type="match status" value="1"/>
</dbReference>
<dbReference type="Gene3D" id="3.30.1370.110">
    <property type="match status" value="1"/>
</dbReference>
<dbReference type="EMBL" id="OZ026884">
    <property type="protein sequence ID" value="CAL1241699.1"/>
    <property type="molecule type" value="Genomic_DNA"/>
</dbReference>
<feature type="domain" description="Smr" evidence="2">
    <location>
        <begin position="106"/>
        <end position="187"/>
    </location>
</feature>